<dbReference type="PANTHER" id="PTHR12608:SF1">
    <property type="entry name" value="TRANSMEMBRANE PROTEIN 165"/>
    <property type="match status" value="1"/>
</dbReference>
<dbReference type="OrthoDB" id="9801356at2"/>
<evidence type="ECO:0000256" key="2">
    <source>
        <dbReference type="ARBA" id="ARBA00009190"/>
    </source>
</evidence>
<evidence type="ECO:0000313" key="7">
    <source>
        <dbReference type="EMBL" id="EFE28226.1"/>
    </source>
</evidence>
<comment type="subcellular location">
    <subcellularLocation>
        <location evidence="1 6">Membrane</location>
        <topology evidence="1 6">Multi-pass membrane protein</topology>
    </subcellularLocation>
</comment>
<evidence type="ECO:0000256" key="6">
    <source>
        <dbReference type="RuleBase" id="RU365102"/>
    </source>
</evidence>
<sequence>MKDFLSAVVLIFVAEMGDKTQLLAFALSTQYHYRTVLIGVLLGAFLNHGLAILFAHIVSKFSSMQYLQMVSSILFIVFGLISLNTDKKPDEAGACYRSTNFGIIATIAMCFFVGELGDKTQLTTMTLGLRTIHPILTLLGSSIGMVLVSSVGILAGKTFSSRINSSCISLLSSGIFLIFGLGSIIKLYVSDILGKEVTFLIVGITVFTVLFFLYREYRRKNMGCEDNHVIK</sequence>
<proteinExistence type="inferred from homology"/>
<dbReference type="PANTHER" id="PTHR12608">
    <property type="entry name" value="TRANSMEMBRANE PROTEIN HTP-1 RELATED"/>
    <property type="match status" value="1"/>
</dbReference>
<feature type="transmembrane region" description="Helical" evidence="6">
    <location>
        <begin position="66"/>
        <end position="83"/>
    </location>
</feature>
<dbReference type="EMBL" id="CP002390">
    <property type="protein sequence ID" value="EFE28226.1"/>
    <property type="molecule type" value="Genomic_DNA"/>
</dbReference>
<evidence type="ECO:0000256" key="4">
    <source>
        <dbReference type="ARBA" id="ARBA00022989"/>
    </source>
</evidence>
<evidence type="ECO:0000256" key="3">
    <source>
        <dbReference type="ARBA" id="ARBA00022692"/>
    </source>
</evidence>
<dbReference type="RefSeq" id="WP_014262153.1">
    <property type="nucleotide sequence ID" value="NC_016630.1"/>
</dbReference>
<feature type="transmembrane region" description="Helical" evidence="6">
    <location>
        <begin position="197"/>
        <end position="214"/>
    </location>
</feature>
<dbReference type="Proteomes" id="UP000007468">
    <property type="component" value="Chromosome"/>
</dbReference>
<comment type="similarity">
    <text evidence="2 6">Belongs to the GDT1 family.</text>
</comment>
<dbReference type="Pfam" id="PF01169">
    <property type="entry name" value="GDT1"/>
    <property type="match status" value="2"/>
</dbReference>
<dbReference type="eggNOG" id="COG2119">
    <property type="taxonomic scope" value="Bacteria"/>
</dbReference>
<evidence type="ECO:0000256" key="5">
    <source>
        <dbReference type="ARBA" id="ARBA00023136"/>
    </source>
</evidence>
<feature type="transmembrane region" description="Helical" evidence="6">
    <location>
        <begin position="36"/>
        <end position="59"/>
    </location>
</feature>
<dbReference type="PATRIC" id="fig|546269.5.peg.521"/>
<protein>
    <recommendedName>
        <fullName evidence="6">GDT1 family protein</fullName>
    </recommendedName>
</protein>
<reference evidence="8" key="1">
    <citation type="submission" date="2010-12" db="EMBL/GenBank/DDBJ databases">
        <title>The genome sequence of Filifactor alocis strain ATCC 35896.</title>
        <authorList>
            <consortium name="The Broad Institute Genome Sequencing Platform"/>
            <person name="Ward D."/>
            <person name="Earl A."/>
            <person name="Feldgarden M."/>
            <person name="Young S.K."/>
            <person name="Gargeya S."/>
            <person name="Zeng Q."/>
            <person name="Alvarado L."/>
            <person name="Berlin A."/>
            <person name="Bochicchio J."/>
            <person name="Chapman S.B."/>
            <person name="Chen Z."/>
            <person name="Freedman E."/>
            <person name="Gellesch M."/>
            <person name="Goldberg J."/>
            <person name="Griggs A."/>
            <person name="Gujja S."/>
            <person name="Heilman E."/>
            <person name="Heiman D."/>
            <person name="Howarth C."/>
            <person name="Mehta T."/>
            <person name="Neiman D."/>
            <person name="Pearson M."/>
            <person name="Roberts A."/>
            <person name="Saif S."/>
            <person name="Shea T."/>
            <person name="Shenoy N."/>
            <person name="Sisk P."/>
            <person name="Stolte C."/>
            <person name="Sykes S."/>
            <person name="White J."/>
            <person name="Yandava C."/>
            <person name="Izard J."/>
            <person name="Blanton J.M."/>
            <person name="Baranova O.V."/>
            <person name="Tanner A.C."/>
            <person name="Dewhirst F.E."/>
            <person name="Haas B."/>
            <person name="Nusbaum C."/>
            <person name="Birren B."/>
        </authorList>
    </citation>
    <scope>NUCLEOTIDE SEQUENCE [LARGE SCALE GENOMIC DNA]</scope>
    <source>
        <strain evidence="8">ATCC 35896 / D40 B5</strain>
    </source>
</reference>
<dbReference type="KEGG" id="faa:HMPREF0389_00140"/>
<feature type="transmembrane region" description="Helical" evidence="6">
    <location>
        <begin position="135"/>
        <end position="155"/>
    </location>
</feature>
<keyword evidence="5 6" id="KW-0472">Membrane</keyword>
<organism evidence="7 8">
    <name type="scientific">Filifactor alocis (strain ATCC 35896 / CCUG 47790 / D40 B5)</name>
    <name type="common">Fusobacterium alocis</name>
    <dbReference type="NCBI Taxonomy" id="546269"/>
    <lineage>
        <taxon>Bacteria</taxon>
        <taxon>Bacillati</taxon>
        <taxon>Bacillota</taxon>
        <taxon>Clostridia</taxon>
        <taxon>Peptostreptococcales</taxon>
        <taxon>Filifactoraceae</taxon>
        <taxon>Filifactor</taxon>
    </lineage>
</organism>
<evidence type="ECO:0000313" key="8">
    <source>
        <dbReference type="Proteomes" id="UP000007468"/>
    </source>
</evidence>
<gene>
    <name evidence="7" type="ordered locus">HMPREF0389_00140</name>
</gene>
<evidence type="ECO:0000256" key="1">
    <source>
        <dbReference type="ARBA" id="ARBA00004141"/>
    </source>
</evidence>
<dbReference type="AlphaFoldDB" id="D6GRD5"/>
<keyword evidence="3 6" id="KW-0812">Transmembrane</keyword>
<keyword evidence="8" id="KW-1185">Reference proteome</keyword>
<feature type="transmembrane region" description="Helical" evidence="6">
    <location>
        <begin position="167"/>
        <end position="185"/>
    </location>
</feature>
<dbReference type="GO" id="GO:0016020">
    <property type="term" value="C:membrane"/>
    <property type="evidence" value="ECO:0007669"/>
    <property type="project" value="UniProtKB-SubCell"/>
</dbReference>
<dbReference type="InterPro" id="IPR001727">
    <property type="entry name" value="GDT1-like"/>
</dbReference>
<dbReference type="STRING" id="546269.HMPREF0389_00140"/>
<accession>D6GRD5</accession>
<dbReference type="GO" id="GO:0046873">
    <property type="term" value="F:metal ion transmembrane transporter activity"/>
    <property type="evidence" value="ECO:0007669"/>
    <property type="project" value="InterPro"/>
</dbReference>
<name>D6GRD5_FILAD</name>
<keyword evidence="4 6" id="KW-1133">Transmembrane helix</keyword>